<dbReference type="Proteomes" id="UP001243989">
    <property type="component" value="Unassembled WGS sequence"/>
</dbReference>
<evidence type="ECO:0000313" key="3">
    <source>
        <dbReference type="Proteomes" id="UP001243989"/>
    </source>
</evidence>
<dbReference type="GeneID" id="85481035"/>
<accession>A0AAI9ZKP9</accession>
<dbReference type="RefSeq" id="XP_060442316.1">
    <property type="nucleotide sequence ID" value="XM_060596173.1"/>
</dbReference>
<feature type="region of interest" description="Disordered" evidence="1">
    <location>
        <begin position="58"/>
        <end position="97"/>
    </location>
</feature>
<organism evidence="2 3">
    <name type="scientific">Colletotrichum phormii</name>
    <dbReference type="NCBI Taxonomy" id="359342"/>
    <lineage>
        <taxon>Eukaryota</taxon>
        <taxon>Fungi</taxon>
        <taxon>Dikarya</taxon>
        <taxon>Ascomycota</taxon>
        <taxon>Pezizomycotina</taxon>
        <taxon>Sordariomycetes</taxon>
        <taxon>Hypocreomycetidae</taxon>
        <taxon>Glomerellales</taxon>
        <taxon>Glomerellaceae</taxon>
        <taxon>Colletotrichum</taxon>
        <taxon>Colletotrichum acutatum species complex</taxon>
    </lineage>
</organism>
<comment type="caution">
    <text evidence="2">The sequence shown here is derived from an EMBL/GenBank/DDBJ whole genome shotgun (WGS) entry which is preliminary data.</text>
</comment>
<evidence type="ECO:0000256" key="1">
    <source>
        <dbReference type="SAM" id="MobiDB-lite"/>
    </source>
</evidence>
<sequence>MERKKNAAPAAFVHAFGCRVVPGVRMPFYPLCIFVVFKSCSRPTVGLDFRVIRSRTAIADRHGMNHPARPRPVDPSRPASKSDGPPPAAVTCPSCPS</sequence>
<evidence type="ECO:0000313" key="2">
    <source>
        <dbReference type="EMBL" id="KAK1633709.1"/>
    </source>
</evidence>
<gene>
    <name evidence="2" type="ORF">BDP81DRAFT_70082</name>
</gene>
<name>A0AAI9ZKP9_9PEZI</name>
<reference evidence="2" key="1">
    <citation type="submission" date="2021-06" db="EMBL/GenBank/DDBJ databases">
        <title>Comparative genomics, transcriptomics and evolutionary studies reveal genomic signatures of adaptation to plant cell wall in hemibiotrophic fungi.</title>
        <authorList>
            <consortium name="DOE Joint Genome Institute"/>
            <person name="Baroncelli R."/>
            <person name="Diaz J.F."/>
            <person name="Benocci T."/>
            <person name="Peng M."/>
            <person name="Battaglia E."/>
            <person name="Haridas S."/>
            <person name="Andreopoulos W."/>
            <person name="Labutti K."/>
            <person name="Pangilinan J."/>
            <person name="Floch G.L."/>
            <person name="Makela M.R."/>
            <person name="Henrissat B."/>
            <person name="Grigoriev I.V."/>
            <person name="Crouch J.A."/>
            <person name="De Vries R.P."/>
            <person name="Sukno S.A."/>
            <person name="Thon M.R."/>
        </authorList>
    </citation>
    <scope>NUCLEOTIDE SEQUENCE</scope>
    <source>
        <strain evidence="2">CBS 102054</strain>
    </source>
</reference>
<dbReference type="EMBL" id="JAHMHQ010000017">
    <property type="protein sequence ID" value="KAK1633709.1"/>
    <property type="molecule type" value="Genomic_DNA"/>
</dbReference>
<protein>
    <submittedName>
        <fullName evidence="2">Uncharacterized protein</fullName>
    </submittedName>
</protein>
<keyword evidence="3" id="KW-1185">Reference proteome</keyword>
<dbReference type="AlphaFoldDB" id="A0AAI9ZKP9"/>
<proteinExistence type="predicted"/>